<dbReference type="PROSITE" id="PS50932">
    <property type="entry name" value="HTH_LACI_2"/>
    <property type="match status" value="1"/>
</dbReference>
<evidence type="ECO:0000313" key="6">
    <source>
        <dbReference type="EMBL" id="OLP56982.1"/>
    </source>
</evidence>
<sequence length="335" mass="35599">MTEGKRGGSASMSDVARLAGVSQSTVSYVINGTRPISEETRRLVEEAIRVLDYTPNAAARSLRSARSQTLVLSLPSVPRRPDVGMGVYVVAIAEAAAARGYQLLLRTQAADRADELVRLVTGRQADAVLLLQVMAQDPRVRLLDKAGIPAIAIGEPSEPSRLRFVDYDFAGAVDLAAATLARAGHRAALFIGPGEEEVEAGYLYASRVGGALAPAALRHAVRFEAMSAPRDRAEEERRIVGLLAEHADITALVCMALPSFERARRLFLSARPGVDPTDAVIAFGTLGTPDTPGADATRIEHPVDAIAENAIRLAEDALGEGTAPSLKLLPFLRHA</sequence>
<dbReference type="Pfam" id="PF00356">
    <property type="entry name" value="LacI"/>
    <property type="match status" value="1"/>
</dbReference>
<dbReference type="RefSeq" id="WP_075633336.1">
    <property type="nucleotide sequence ID" value="NZ_MKIO01000020.1"/>
</dbReference>
<dbReference type="CDD" id="cd01392">
    <property type="entry name" value="HTH_LacI"/>
    <property type="match status" value="1"/>
</dbReference>
<dbReference type="Gene3D" id="1.10.260.40">
    <property type="entry name" value="lambda repressor-like DNA-binding domains"/>
    <property type="match status" value="1"/>
</dbReference>
<accession>A0A1Q9ANJ3</accession>
<dbReference type="GO" id="GO:0003700">
    <property type="term" value="F:DNA-binding transcription factor activity"/>
    <property type="evidence" value="ECO:0007669"/>
    <property type="project" value="TreeGrafter"/>
</dbReference>
<comment type="caution">
    <text evidence="6">The sequence shown here is derived from an EMBL/GenBank/DDBJ whole genome shotgun (WGS) entry which is preliminary data.</text>
</comment>
<evidence type="ECO:0000313" key="7">
    <source>
        <dbReference type="Proteomes" id="UP000186143"/>
    </source>
</evidence>
<dbReference type="SUPFAM" id="SSF47413">
    <property type="entry name" value="lambda repressor-like DNA-binding domains"/>
    <property type="match status" value="1"/>
</dbReference>
<evidence type="ECO:0000259" key="4">
    <source>
        <dbReference type="PROSITE" id="PS50932"/>
    </source>
</evidence>
<dbReference type="InterPro" id="IPR000843">
    <property type="entry name" value="HTH_LacI"/>
</dbReference>
<dbReference type="EMBL" id="MKIO01000020">
    <property type="protein sequence ID" value="OLP56982.1"/>
    <property type="molecule type" value="Genomic_DNA"/>
</dbReference>
<feature type="domain" description="HTH cro/C1-type" evidence="5">
    <location>
        <begin position="11"/>
        <end position="54"/>
    </location>
</feature>
<feature type="domain" description="HTH lacI-type" evidence="4">
    <location>
        <begin position="10"/>
        <end position="64"/>
    </location>
</feature>
<dbReference type="PRINTS" id="PR00036">
    <property type="entry name" value="HTHLACI"/>
</dbReference>
<keyword evidence="1" id="KW-0805">Transcription regulation</keyword>
<dbReference type="PANTHER" id="PTHR30146">
    <property type="entry name" value="LACI-RELATED TRANSCRIPTIONAL REPRESSOR"/>
    <property type="match status" value="1"/>
</dbReference>
<evidence type="ECO:0000256" key="1">
    <source>
        <dbReference type="ARBA" id="ARBA00023015"/>
    </source>
</evidence>
<dbReference type="AlphaFoldDB" id="A0A1Q9ANJ3"/>
<dbReference type="Gene3D" id="3.40.50.2300">
    <property type="match status" value="1"/>
</dbReference>
<dbReference type="InterPro" id="IPR001387">
    <property type="entry name" value="Cro/C1-type_HTH"/>
</dbReference>
<gene>
    <name evidence="6" type="ORF">BJF92_20950</name>
</gene>
<dbReference type="STRING" id="1672749.BJF92_20950"/>
<reference evidence="6 7" key="1">
    <citation type="submission" date="2016-09" db="EMBL/GenBank/DDBJ databases">
        <title>Rhizobium sp. nov., a novel species isolated from the rice rhizosphere.</title>
        <authorList>
            <person name="Zhao J."/>
            <person name="Zhang X."/>
        </authorList>
    </citation>
    <scope>NUCLEOTIDE SEQUENCE [LARGE SCALE GENOMIC DNA]</scope>
    <source>
        <strain evidence="6 7">MH17</strain>
    </source>
</reference>
<dbReference type="PROSITE" id="PS50943">
    <property type="entry name" value="HTH_CROC1"/>
    <property type="match status" value="1"/>
</dbReference>
<dbReference type="Proteomes" id="UP000186143">
    <property type="component" value="Unassembled WGS sequence"/>
</dbReference>
<dbReference type="PANTHER" id="PTHR30146:SF109">
    <property type="entry name" value="HTH-TYPE TRANSCRIPTIONAL REGULATOR GALS"/>
    <property type="match status" value="1"/>
</dbReference>
<proteinExistence type="predicted"/>
<dbReference type="OrthoDB" id="7170131at2"/>
<dbReference type="SUPFAM" id="SSF53822">
    <property type="entry name" value="Periplasmic binding protein-like I"/>
    <property type="match status" value="1"/>
</dbReference>
<dbReference type="InterPro" id="IPR028082">
    <property type="entry name" value="Peripla_BP_I"/>
</dbReference>
<dbReference type="PROSITE" id="PS00356">
    <property type="entry name" value="HTH_LACI_1"/>
    <property type="match status" value="1"/>
</dbReference>
<evidence type="ECO:0000256" key="2">
    <source>
        <dbReference type="ARBA" id="ARBA00023125"/>
    </source>
</evidence>
<dbReference type="InterPro" id="IPR010982">
    <property type="entry name" value="Lambda_DNA-bd_dom_sf"/>
</dbReference>
<evidence type="ECO:0008006" key="8">
    <source>
        <dbReference type="Google" id="ProtNLM"/>
    </source>
</evidence>
<organism evidence="6 7">
    <name type="scientific">Xaviernesmea rhizosphaerae</name>
    <dbReference type="NCBI Taxonomy" id="1672749"/>
    <lineage>
        <taxon>Bacteria</taxon>
        <taxon>Pseudomonadati</taxon>
        <taxon>Pseudomonadota</taxon>
        <taxon>Alphaproteobacteria</taxon>
        <taxon>Hyphomicrobiales</taxon>
        <taxon>Rhizobiaceae</taxon>
        <taxon>Rhizobium/Agrobacterium group</taxon>
        <taxon>Xaviernesmea</taxon>
    </lineage>
</organism>
<evidence type="ECO:0000256" key="3">
    <source>
        <dbReference type="ARBA" id="ARBA00023163"/>
    </source>
</evidence>
<evidence type="ECO:0000259" key="5">
    <source>
        <dbReference type="PROSITE" id="PS50943"/>
    </source>
</evidence>
<dbReference type="GO" id="GO:0000976">
    <property type="term" value="F:transcription cis-regulatory region binding"/>
    <property type="evidence" value="ECO:0007669"/>
    <property type="project" value="TreeGrafter"/>
</dbReference>
<name>A0A1Q9ANJ3_9HYPH</name>
<protein>
    <recommendedName>
        <fullName evidence="8">LacI family transcriptional regulator</fullName>
    </recommendedName>
</protein>
<keyword evidence="2" id="KW-0238">DNA-binding</keyword>
<keyword evidence="3" id="KW-0804">Transcription</keyword>
<dbReference type="SMART" id="SM00354">
    <property type="entry name" value="HTH_LACI"/>
    <property type="match status" value="1"/>
</dbReference>